<comment type="caution">
    <text evidence="2">The sequence shown here is derived from an EMBL/GenBank/DDBJ whole genome shotgun (WGS) entry which is preliminary data.</text>
</comment>
<gene>
    <name evidence="2" type="ORF">H261_22995</name>
</gene>
<name>M3A3U1_9PROT</name>
<dbReference type="STRING" id="1244869.H261_22995"/>
<dbReference type="PATRIC" id="fig|1244869.3.peg.4479"/>
<feature type="transmembrane region" description="Helical" evidence="1">
    <location>
        <begin position="231"/>
        <end position="252"/>
    </location>
</feature>
<dbReference type="Proteomes" id="UP000011744">
    <property type="component" value="Unassembled WGS sequence"/>
</dbReference>
<accession>M3A3U1</accession>
<keyword evidence="1" id="KW-0472">Membrane</keyword>
<keyword evidence="1" id="KW-0812">Transmembrane</keyword>
<keyword evidence="1" id="KW-1133">Transmembrane helix</keyword>
<dbReference type="eggNOG" id="COG1138">
    <property type="taxonomic scope" value="Bacteria"/>
</dbReference>
<reference evidence="2 3" key="1">
    <citation type="journal article" date="2014" name="Genome Announc.">
        <title>Draft Genome Sequence of Magnetospirillum sp. Strain SO-1, a Freshwater Magnetotactic Bacterium Isolated from the Ol'khovka River, Russia.</title>
        <authorList>
            <person name="Grouzdev D.S."/>
            <person name="Dziuba M.V."/>
            <person name="Sukhacheva M.S."/>
            <person name="Mardanov A.V."/>
            <person name="Beletskiy A.V."/>
            <person name="Kuznetsov B.B."/>
            <person name="Skryabin K.G."/>
        </authorList>
    </citation>
    <scope>NUCLEOTIDE SEQUENCE [LARGE SCALE GENOMIC DNA]</scope>
    <source>
        <strain evidence="2 3">SO-1</strain>
    </source>
</reference>
<feature type="transmembrane region" description="Helical" evidence="1">
    <location>
        <begin position="45"/>
        <end position="65"/>
    </location>
</feature>
<evidence type="ECO:0000313" key="3">
    <source>
        <dbReference type="Proteomes" id="UP000011744"/>
    </source>
</evidence>
<keyword evidence="3" id="KW-1185">Reference proteome</keyword>
<proteinExistence type="predicted"/>
<sequence length="260" mass="27760">MPRYRRPATAAALLAVALAILLDPVSVRFDGAGITAAGTIGQLDWIGGLWAALAYLGLASAVRLAAASRERQPRSALAAGLHLGIAVALASLLAATVFDGVTQTIIRWPEQAATLVALPDGQSVGIFPPAAGAPATARAVWRLERGGVEVERAEGLVHVRDDTPFPAGLRGSQRMVCEILDYRYARHISKGGHMIDPFIHRGLWRDVQVWLPAMDAGEPHDLPVVVKTFPLVSWLWGGLALTLAAAVAMTVLQDRPRRRT</sequence>
<protein>
    <submittedName>
        <fullName evidence="2">Cytochrome c-type biogenesis protein CcmF</fullName>
    </submittedName>
</protein>
<feature type="transmembrane region" description="Helical" evidence="1">
    <location>
        <begin position="77"/>
        <end position="98"/>
    </location>
</feature>
<dbReference type="EMBL" id="AONQ01000154">
    <property type="protein sequence ID" value="EME67538.1"/>
    <property type="molecule type" value="Genomic_DNA"/>
</dbReference>
<organism evidence="2 3">
    <name type="scientific">Paramagnetospirillum caucaseum</name>
    <dbReference type="NCBI Taxonomy" id="1244869"/>
    <lineage>
        <taxon>Bacteria</taxon>
        <taxon>Pseudomonadati</taxon>
        <taxon>Pseudomonadota</taxon>
        <taxon>Alphaproteobacteria</taxon>
        <taxon>Rhodospirillales</taxon>
        <taxon>Magnetospirillaceae</taxon>
        <taxon>Paramagnetospirillum</taxon>
    </lineage>
</organism>
<dbReference type="AlphaFoldDB" id="M3A3U1"/>
<evidence type="ECO:0000313" key="2">
    <source>
        <dbReference type="EMBL" id="EME67538.1"/>
    </source>
</evidence>
<evidence type="ECO:0000256" key="1">
    <source>
        <dbReference type="SAM" id="Phobius"/>
    </source>
</evidence>